<evidence type="ECO:0000256" key="16">
    <source>
        <dbReference type="PIRSR" id="PIRSR611782-2"/>
    </source>
</evidence>
<reference evidence="20" key="1">
    <citation type="journal article" date="2024" name="Int. J. Syst. Evol. Microbiol.">
        <title>Methylomarinovum tepidoasis sp. nov., a moderately thermophilic methanotroph of the family Methylothermaceae isolated from a deep-sea hydrothermal field.</title>
        <authorList>
            <person name="Hirayama H."/>
            <person name="Takaki Y."/>
            <person name="Abe M."/>
            <person name="Miyazaki M."/>
            <person name="Uematsu K."/>
            <person name="Matsui Y."/>
            <person name="Takai K."/>
        </authorList>
    </citation>
    <scope>NUCLEOTIDE SEQUENCE [LARGE SCALE GENOMIC DNA]</scope>
    <source>
        <strain evidence="20">IN45</strain>
    </source>
</reference>
<evidence type="ECO:0000256" key="5">
    <source>
        <dbReference type="ARBA" id="ARBA00013035"/>
    </source>
</evidence>
<feature type="signal peptide" evidence="17">
    <location>
        <begin position="1"/>
        <end position="25"/>
    </location>
</feature>
<dbReference type="InterPro" id="IPR036034">
    <property type="entry name" value="PDZ_sf"/>
</dbReference>
<dbReference type="FunFam" id="2.40.10.120:FF:000007">
    <property type="entry name" value="Periplasmic serine endoprotease DegP-like"/>
    <property type="match status" value="1"/>
</dbReference>
<keyword evidence="12" id="KW-0720">Serine protease</keyword>
<evidence type="ECO:0000256" key="4">
    <source>
        <dbReference type="ARBA" id="ARBA00010541"/>
    </source>
</evidence>
<keyword evidence="13" id="KW-0346">Stress response</keyword>
<sequence length="471" mass="50193">MADRHRLAQGCAALWLVAWAAWAQAARLPDFTELVAKTGAAVVNISTSKKAGPPAPPLPRRELPPGAPWDELFKRFFGDPDTPRESRSLGSGFIISPDGYIVTNHHVVKDADEIIVRLQDRRELTARLVGSDRRSDLALLKIEAQGLPAVRPGSSARLKVGEWVVAIGSPFGFDHSVTAGIVSAKGRSLPGDNYVPFIQTDVAINPGNSGGPLFNLDGEVVGVNSQIYSRTGGFMGLSFAIPIDVALEVIEQLKAHGTVQRGWLGVQIQDVSRELAQAFAMPRPYGALVARVLPGSPAAGAGVQVGDVIVAYDGHPIESATELPPQVGLTPVGKTVTIRLLRGGHEETMKVAIGRLPEEKPPAAGDRTETLNFPALGLGLEDLDLETRHRLGVKGGVRVRQVAEPARSAGIEPGDVILRVGRVAVTGMADFGLLVSRLPPRQPVALLVQRGEDALFVAIKPDKHPEKAKRD</sequence>
<evidence type="ECO:0000256" key="9">
    <source>
        <dbReference type="ARBA" id="ARBA00022737"/>
    </source>
</evidence>
<evidence type="ECO:0000256" key="14">
    <source>
        <dbReference type="ARBA" id="ARBA00032850"/>
    </source>
</evidence>
<dbReference type="PANTHER" id="PTHR22939:SF130">
    <property type="entry name" value="PERIPLASMIC SERINE ENDOPROTEASE DEGP-LIKE-RELATED"/>
    <property type="match status" value="1"/>
</dbReference>
<comment type="subcellular location">
    <subcellularLocation>
        <location evidence="3">Periplasm</location>
    </subcellularLocation>
</comment>
<accession>A0AAU9D2C9</accession>
<dbReference type="SUPFAM" id="SSF50494">
    <property type="entry name" value="Trypsin-like serine proteases"/>
    <property type="match status" value="1"/>
</dbReference>
<dbReference type="Gene3D" id="2.40.10.120">
    <property type="match status" value="1"/>
</dbReference>
<evidence type="ECO:0000256" key="6">
    <source>
        <dbReference type="ARBA" id="ARBA00013958"/>
    </source>
</evidence>
<protein>
    <recommendedName>
        <fullName evidence="6">Probable periplasmic serine endoprotease DegP-like</fullName>
        <ecNumber evidence="5">3.4.21.107</ecNumber>
    </recommendedName>
    <alternativeName>
        <fullName evidence="14">Protease Do</fullName>
    </alternativeName>
</protein>
<keyword evidence="8 17" id="KW-0732">Signal</keyword>
<dbReference type="InterPro" id="IPR009003">
    <property type="entry name" value="Peptidase_S1_PA"/>
</dbReference>
<feature type="active site" description="Charge relay system" evidence="15">
    <location>
        <position position="106"/>
    </location>
</feature>
<comment type="function">
    <text evidence="2">Might be efficient in the degradation of transiently denatured and unfolded proteins which accumulate in the periplasm following stress conditions.</text>
</comment>
<evidence type="ECO:0000256" key="8">
    <source>
        <dbReference type="ARBA" id="ARBA00022729"/>
    </source>
</evidence>
<dbReference type="InterPro" id="IPR001940">
    <property type="entry name" value="Peptidase_S1C"/>
</dbReference>
<feature type="active site" description="Charge relay system" evidence="15">
    <location>
        <position position="209"/>
    </location>
</feature>
<dbReference type="GO" id="GO:0006508">
    <property type="term" value="P:proteolysis"/>
    <property type="evidence" value="ECO:0007669"/>
    <property type="project" value="UniProtKB-KW"/>
</dbReference>
<comment type="catalytic activity">
    <reaction evidence="1">
        <text>Acts on substrates that are at least partially unfolded. The cleavage site P1 residue is normally between a pair of hydrophobic residues, such as Val-|-Val.</text>
        <dbReference type="EC" id="3.4.21.107"/>
    </reaction>
</comment>
<evidence type="ECO:0000256" key="11">
    <source>
        <dbReference type="ARBA" id="ARBA00022801"/>
    </source>
</evidence>
<dbReference type="Proteomes" id="UP001321450">
    <property type="component" value="Chromosome"/>
</dbReference>
<dbReference type="PRINTS" id="PR00834">
    <property type="entry name" value="PROTEASES2C"/>
</dbReference>
<dbReference type="EMBL" id="AP024718">
    <property type="protein sequence ID" value="BCX89139.1"/>
    <property type="molecule type" value="Genomic_DNA"/>
</dbReference>
<dbReference type="PANTHER" id="PTHR22939">
    <property type="entry name" value="SERINE PROTEASE FAMILY S1C HTRA-RELATED"/>
    <property type="match status" value="1"/>
</dbReference>
<proteinExistence type="inferred from homology"/>
<dbReference type="RefSeq" id="WP_286291419.1">
    <property type="nucleotide sequence ID" value="NZ_AP024718.1"/>
</dbReference>
<evidence type="ECO:0000256" key="3">
    <source>
        <dbReference type="ARBA" id="ARBA00004418"/>
    </source>
</evidence>
<feature type="binding site" evidence="16">
    <location>
        <position position="106"/>
    </location>
    <ligand>
        <name>substrate</name>
    </ligand>
</feature>
<name>A0AAU9D2C9_9GAMM</name>
<dbReference type="EC" id="3.4.21.107" evidence="5"/>
<evidence type="ECO:0000256" key="1">
    <source>
        <dbReference type="ARBA" id="ARBA00001772"/>
    </source>
</evidence>
<dbReference type="SMART" id="SM00228">
    <property type="entry name" value="PDZ"/>
    <property type="match status" value="2"/>
</dbReference>
<keyword evidence="7 19" id="KW-0645">Protease</keyword>
<dbReference type="KEGG" id="meiy:MIN45_P1509"/>
<dbReference type="AlphaFoldDB" id="A0AAU9D2C9"/>
<evidence type="ECO:0000256" key="13">
    <source>
        <dbReference type="ARBA" id="ARBA00023016"/>
    </source>
</evidence>
<feature type="chain" id="PRO_5043919514" description="Probable periplasmic serine endoprotease DegP-like" evidence="17">
    <location>
        <begin position="26"/>
        <end position="471"/>
    </location>
</feature>
<dbReference type="GO" id="GO:0042597">
    <property type="term" value="C:periplasmic space"/>
    <property type="evidence" value="ECO:0007669"/>
    <property type="project" value="UniProtKB-SubCell"/>
</dbReference>
<feature type="binding site" evidence="16">
    <location>
        <begin position="207"/>
        <end position="209"/>
    </location>
    <ligand>
        <name>substrate</name>
    </ligand>
</feature>
<evidence type="ECO:0000313" key="20">
    <source>
        <dbReference type="Proteomes" id="UP001321450"/>
    </source>
</evidence>
<dbReference type="SUPFAM" id="SSF50156">
    <property type="entry name" value="PDZ domain-like"/>
    <property type="match status" value="2"/>
</dbReference>
<feature type="domain" description="PDZ" evidence="18">
    <location>
        <begin position="248"/>
        <end position="344"/>
    </location>
</feature>
<feature type="binding site" evidence="16">
    <location>
        <position position="136"/>
    </location>
    <ligand>
        <name>substrate</name>
    </ligand>
</feature>
<keyword evidence="20" id="KW-1185">Reference proteome</keyword>
<evidence type="ECO:0000259" key="18">
    <source>
        <dbReference type="PROSITE" id="PS50106"/>
    </source>
</evidence>
<evidence type="ECO:0000256" key="17">
    <source>
        <dbReference type="SAM" id="SignalP"/>
    </source>
</evidence>
<evidence type="ECO:0000313" key="19">
    <source>
        <dbReference type="EMBL" id="BCX89139.1"/>
    </source>
</evidence>
<dbReference type="CDD" id="cd10839">
    <property type="entry name" value="cpPDZ1_DegP-like"/>
    <property type="match status" value="1"/>
</dbReference>
<dbReference type="Gene3D" id="2.30.42.10">
    <property type="match status" value="2"/>
</dbReference>
<evidence type="ECO:0000256" key="7">
    <source>
        <dbReference type="ARBA" id="ARBA00022670"/>
    </source>
</evidence>
<keyword evidence="10" id="KW-0574">Periplasm</keyword>
<dbReference type="InterPro" id="IPR001478">
    <property type="entry name" value="PDZ"/>
</dbReference>
<dbReference type="GO" id="GO:0004252">
    <property type="term" value="F:serine-type endopeptidase activity"/>
    <property type="evidence" value="ECO:0007669"/>
    <property type="project" value="InterPro"/>
</dbReference>
<evidence type="ECO:0000256" key="10">
    <source>
        <dbReference type="ARBA" id="ARBA00022764"/>
    </source>
</evidence>
<dbReference type="NCBIfam" id="TIGR02037">
    <property type="entry name" value="degP_htrA_DO"/>
    <property type="match status" value="1"/>
</dbReference>
<evidence type="ECO:0000256" key="12">
    <source>
        <dbReference type="ARBA" id="ARBA00022825"/>
    </source>
</evidence>
<dbReference type="Pfam" id="PF13365">
    <property type="entry name" value="Trypsin_2"/>
    <property type="match status" value="1"/>
</dbReference>
<keyword evidence="11 19" id="KW-0378">Hydrolase</keyword>
<feature type="active site" description="Charge relay system" evidence="15">
    <location>
        <position position="136"/>
    </location>
</feature>
<keyword evidence="9" id="KW-0677">Repeat</keyword>
<evidence type="ECO:0000256" key="2">
    <source>
        <dbReference type="ARBA" id="ARBA00002610"/>
    </source>
</evidence>
<gene>
    <name evidence="19" type="ORF">MIN45_P1509</name>
</gene>
<dbReference type="PROSITE" id="PS50106">
    <property type="entry name" value="PDZ"/>
    <property type="match status" value="1"/>
</dbReference>
<comment type="similarity">
    <text evidence="4">Belongs to the peptidase S1C family.</text>
</comment>
<dbReference type="InterPro" id="IPR011782">
    <property type="entry name" value="Pept_S1C_Do"/>
</dbReference>
<organism evidence="19 20">
    <name type="scientific">Methylomarinovum tepidoasis</name>
    <dbReference type="NCBI Taxonomy" id="2840183"/>
    <lineage>
        <taxon>Bacteria</taxon>
        <taxon>Pseudomonadati</taxon>
        <taxon>Pseudomonadota</taxon>
        <taxon>Gammaproteobacteria</taxon>
        <taxon>Methylococcales</taxon>
        <taxon>Methylothermaceae</taxon>
        <taxon>Methylomarinovum</taxon>
    </lineage>
</organism>
<dbReference type="Pfam" id="PF13180">
    <property type="entry name" value="PDZ_2"/>
    <property type="match status" value="2"/>
</dbReference>
<evidence type="ECO:0000256" key="15">
    <source>
        <dbReference type="PIRSR" id="PIRSR611782-1"/>
    </source>
</evidence>